<dbReference type="InterPro" id="IPR036388">
    <property type="entry name" value="WH-like_DNA-bd_sf"/>
</dbReference>
<evidence type="ECO:0000259" key="3">
    <source>
        <dbReference type="Pfam" id="PF07553"/>
    </source>
</evidence>
<keyword evidence="2" id="KW-0812">Transmembrane</keyword>
<gene>
    <name evidence="5" type="ORF">IHE71_07125</name>
</gene>
<dbReference type="EMBL" id="JADAQT010000065">
    <property type="protein sequence ID" value="MBE1875476.1"/>
    <property type="molecule type" value="Genomic_DNA"/>
</dbReference>
<proteinExistence type="predicted"/>
<keyword evidence="5" id="KW-0449">Lipoprotein</keyword>
<keyword evidence="6" id="KW-1185">Reference proteome</keyword>
<feature type="region of interest" description="Disordered" evidence="1">
    <location>
        <begin position="72"/>
        <end position="142"/>
    </location>
</feature>
<feature type="compositionally biased region" description="Acidic residues" evidence="1">
    <location>
        <begin position="83"/>
        <end position="95"/>
    </location>
</feature>
<dbReference type="Pfam" id="PF07553">
    <property type="entry name" value="Lipoprotein_Ltp"/>
    <property type="match status" value="2"/>
</dbReference>
<feature type="compositionally biased region" description="Acidic residues" evidence="1">
    <location>
        <begin position="111"/>
        <end position="124"/>
    </location>
</feature>
<feature type="domain" description="Putative host cell surface-exposed lipoprotein Ltp-like HTH region" evidence="3">
    <location>
        <begin position="184"/>
        <end position="226"/>
    </location>
</feature>
<evidence type="ECO:0000256" key="2">
    <source>
        <dbReference type="SAM" id="Phobius"/>
    </source>
</evidence>
<dbReference type="Proteomes" id="UP000625527">
    <property type="component" value="Unassembled WGS sequence"/>
</dbReference>
<organism evidence="5 6">
    <name type="scientific">Myceligenerans pegani</name>
    <dbReference type="NCBI Taxonomy" id="2776917"/>
    <lineage>
        <taxon>Bacteria</taxon>
        <taxon>Bacillati</taxon>
        <taxon>Actinomycetota</taxon>
        <taxon>Actinomycetes</taxon>
        <taxon>Micrococcales</taxon>
        <taxon>Promicromonosporaceae</taxon>
        <taxon>Myceligenerans</taxon>
    </lineage>
</organism>
<dbReference type="Pfam" id="PF13828">
    <property type="entry name" value="DUF4190"/>
    <property type="match status" value="1"/>
</dbReference>
<sequence length="230" mass="24099">MLGIVSLVTSLLFLPAIVGVVLGFVGLNRAGRTNPPVGKGKAITGIALSAAGLLLGIGLVNLFGAMSDDVGEPAQDAVVQEEPAPEGDEPAEDGAEANTGGDSQNEKEAEPADDGPESAPDEEKDEKPAEEASNETVSQANARETAENYLNYTAFSKPGLIEQLEFEGFSKADAKYAVENIEVDWMEQAAKAAENYMDYSSFSRSGLIDQLEFEGFTPEQAAHGADSVGL</sequence>
<keyword evidence="2" id="KW-1133">Transmembrane helix</keyword>
<dbReference type="Gene3D" id="1.10.10.10">
    <property type="entry name" value="Winged helix-like DNA-binding domain superfamily/Winged helix DNA-binding domain"/>
    <property type="match status" value="2"/>
</dbReference>
<feature type="domain" description="DUF4190" evidence="4">
    <location>
        <begin position="2"/>
        <end position="57"/>
    </location>
</feature>
<evidence type="ECO:0000313" key="6">
    <source>
        <dbReference type="Proteomes" id="UP000625527"/>
    </source>
</evidence>
<keyword evidence="2" id="KW-0472">Membrane</keyword>
<accession>A0ABR9MVR1</accession>
<feature type="transmembrane region" description="Helical" evidence="2">
    <location>
        <begin position="12"/>
        <end position="30"/>
    </location>
</feature>
<feature type="domain" description="Putative host cell surface-exposed lipoprotein Ltp-like HTH region" evidence="3">
    <location>
        <begin position="139"/>
        <end position="181"/>
    </location>
</feature>
<reference evidence="5 6" key="1">
    <citation type="submission" date="2020-10" db="EMBL/GenBank/DDBJ databases">
        <title>Myceligenerans pegani sp. nov., an endophytic actinomycete isolated from Peganum harmala L. in Xinjiang, China.</title>
        <authorList>
            <person name="Xin L."/>
        </authorList>
    </citation>
    <scope>NUCLEOTIDE SEQUENCE [LARGE SCALE GENOMIC DNA]</scope>
    <source>
        <strain evidence="5 6">TRM65318</strain>
    </source>
</reference>
<evidence type="ECO:0000256" key="1">
    <source>
        <dbReference type="SAM" id="MobiDB-lite"/>
    </source>
</evidence>
<protein>
    <submittedName>
        <fullName evidence="5">Ltp family lipoprotein</fullName>
    </submittedName>
</protein>
<name>A0ABR9MVR1_9MICO</name>
<evidence type="ECO:0000259" key="4">
    <source>
        <dbReference type="Pfam" id="PF13828"/>
    </source>
</evidence>
<dbReference type="InterPro" id="IPR011434">
    <property type="entry name" value="Ltp-like_HTH"/>
</dbReference>
<evidence type="ECO:0000313" key="5">
    <source>
        <dbReference type="EMBL" id="MBE1875476.1"/>
    </source>
</evidence>
<comment type="caution">
    <text evidence="5">The sequence shown here is derived from an EMBL/GenBank/DDBJ whole genome shotgun (WGS) entry which is preliminary data.</text>
</comment>
<dbReference type="InterPro" id="IPR025241">
    <property type="entry name" value="DUF4190"/>
</dbReference>
<feature type="transmembrane region" description="Helical" evidence="2">
    <location>
        <begin position="42"/>
        <end position="63"/>
    </location>
</feature>